<feature type="signal peptide" evidence="1">
    <location>
        <begin position="1"/>
        <end position="19"/>
    </location>
</feature>
<proteinExistence type="predicted"/>
<evidence type="ECO:0000313" key="2">
    <source>
        <dbReference type="EMBL" id="KAA5532107.1"/>
    </source>
</evidence>
<keyword evidence="1" id="KW-0732">Signal</keyword>
<evidence type="ECO:0000313" key="3">
    <source>
        <dbReference type="Proteomes" id="UP000323632"/>
    </source>
</evidence>
<comment type="caution">
    <text evidence="2">The sequence shown here is derived from an EMBL/GenBank/DDBJ whole genome shotgun (WGS) entry which is preliminary data.</text>
</comment>
<sequence length="453" mass="46236">MRFLTTIILFILTIQFADAQQCNSGCNITVTNDPNTWNNVNPNGQTVCVTGNATLSNMNFNGSNNVLCIKTGVTLTGSQNLSLSNVTVSVYGTLEFNGNINSNVTVNIYSGGTFKYSGTSLSNGVFNNSGTMIFTNTGQVSIQGAKITNNTGGVFTATAPSKVTILNGTNYPFTNNGTVSFSNVENNDGAIYNNAGATLTFQKGTFQHGALQNAGSIIVNCPGSSSDCSNPCMSMGNKSAGQFTNDGSLTVHGSLCVGTGVIFHNNGTTVVDNNMNLQGSTSQWVQGTGGTTTVGGTTTNSGGTFSGGSICSGSISGTVNSTVSCGGTPPTVNNLTATTCKNAAVSINVPATAASGTTISWSSLKIINGTDTVSATATTPTLTVTSKGTYKISYNSTSASVLYTPTTGYTGSNTISYKIGSLSGSTLTYADVKTITTTVSVSPNKPTLLISNL</sequence>
<dbReference type="AlphaFoldDB" id="A0A5M6CAB4"/>
<name>A0A5M6CAB4_9BACT</name>
<evidence type="ECO:0000256" key="1">
    <source>
        <dbReference type="SAM" id="SignalP"/>
    </source>
</evidence>
<dbReference type="EMBL" id="VWSH01000004">
    <property type="protein sequence ID" value="KAA5532107.1"/>
    <property type="molecule type" value="Genomic_DNA"/>
</dbReference>
<organism evidence="2 3">
    <name type="scientific">Taibaiella lutea</name>
    <dbReference type="NCBI Taxonomy" id="2608001"/>
    <lineage>
        <taxon>Bacteria</taxon>
        <taxon>Pseudomonadati</taxon>
        <taxon>Bacteroidota</taxon>
        <taxon>Chitinophagia</taxon>
        <taxon>Chitinophagales</taxon>
        <taxon>Chitinophagaceae</taxon>
        <taxon>Taibaiella</taxon>
    </lineage>
</organism>
<dbReference type="RefSeq" id="WP_150033609.1">
    <property type="nucleotide sequence ID" value="NZ_VWSH01000004.1"/>
</dbReference>
<accession>A0A5M6CAB4</accession>
<gene>
    <name evidence="2" type="ORF">F0919_15000</name>
</gene>
<reference evidence="2 3" key="1">
    <citation type="submission" date="2019-09" db="EMBL/GenBank/DDBJ databases">
        <title>Genome sequence and assembly of Taibaiella sp.</title>
        <authorList>
            <person name="Chhetri G."/>
        </authorList>
    </citation>
    <scope>NUCLEOTIDE SEQUENCE [LARGE SCALE GENOMIC DNA]</scope>
    <source>
        <strain evidence="2 3">KVB11</strain>
    </source>
</reference>
<evidence type="ECO:0008006" key="4">
    <source>
        <dbReference type="Google" id="ProtNLM"/>
    </source>
</evidence>
<keyword evidence="3" id="KW-1185">Reference proteome</keyword>
<protein>
    <recommendedName>
        <fullName evidence="4">Ig-like domain-containing protein</fullName>
    </recommendedName>
</protein>
<feature type="chain" id="PRO_5024458882" description="Ig-like domain-containing protein" evidence="1">
    <location>
        <begin position="20"/>
        <end position="453"/>
    </location>
</feature>
<dbReference type="Proteomes" id="UP000323632">
    <property type="component" value="Unassembled WGS sequence"/>
</dbReference>